<dbReference type="AlphaFoldDB" id="A0A6I4TAN7"/>
<dbReference type="Proteomes" id="UP000439522">
    <property type="component" value="Unassembled WGS sequence"/>
</dbReference>
<proteinExistence type="predicted"/>
<reference evidence="2 3" key="1">
    <citation type="submission" date="2019-12" db="EMBL/GenBank/DDBJ databases">
        <title>Genomic-based taxomic classification of the family Erythrobacteraceae.</title>
        <authorList>
            <person name="Xu L."/>
        </authorList>
    </citation>
    <scope>NUCLEOTIDE SEQUENCE [LARGE SCALE GENOMIC DNA]</scope>
    <source>
        <strain evidence="2 3">100921-2</strain>
    </source>
</reference>
<accession>A0A6I4TAN7</accession>
<dbReference type="EMBL" id="WTZA01000001">
    <property type="protein sequence ID" value="MXO74381.1"/>
    <property type="molecule type" value="Genomic_DNA"/>
</dbReference>
<dbReference type="Pfam" id="PF13577">
    <property type="entry name" value="SnoaL_4"/>
    <property type="match status" value="1"/>
</dbReference>
<gene>
    <name evidence="2" type="ORF">GRI40_03965</name>
</gene>
<dbReference type="RefSeq" id="WP_160610143.1">
    <property type="nucleotide sequence ID" value="NZ_WTZA01000001.1"/>
</dbReference>
<evidence type="ECO:0000313" key="2">
    <source>
        <dbReference type="EMBL" id="MXO74381.1"/>
    </source>
</evidence>
<dbReference type="InterPro" id="IPR032710">
    <property type="entry name" value="NTF2-like_dom_sf"/>
</dbReference>
<dbReference type="SUPFAM" id="SSF54427">
    <property type="entry name" value="NTF2-like"/>
    <property type="match status" value="1"/>
</dbReference>
<feature type="domain" description="SnoaL-like" evidence="1">
    <location>
        <begin position="14"/>
        <end position="139"/>
    </location>
</feature>
<evidence type="ECO:0000313" key="3">
    <source>
        <dbReference type="Proteomes" id="UP000439522"/>
    </source>
</evidence>
<protein>
    <submittedName>
        <fullName evidence="2">Nuclear transport factor 2 family protein</fullName>
    </submittedName>
</protein>
<dbReference type="Gene3D" id="3.10.450.50">
    <property type="match status" value="1"/>
</dbReference>
<dbReference type="InterPro" id="IPR037401">
    <property type="entry name" value="SnoaL-like"/>
</dbReference>
<comment type="caution">
    <text evidence="2">The sequence shown here is derived from an EMBL/GenBank/DDBJ whole genome shotgun (WGS) entry which is preliminary data.</text>
</comment>
<evidence type="ECO:0000259" key="1">
    <source>
        <dbReference type="Pfam" id="PF13577"/>
    </source>
</evidence>
<organism evidence="2 3">
    <name type="scientific">Tsuneonella aeria</name>
    <dbReference type="NCBI Taxonomy" id="1837929"/>
    <lineage>
        <taxon>Bacteria</taxon>
        <taxon>Pseudomonadati</taxon>
        <taxon>Pseudomonadota</taxon>
        <taxon>Alphaproteobacteria</taxon>
        <taxon>Sphingomonadales</taxon>
        <taxon>Erythrobacteraceae</taxon>
        <taxon>Tsuneonella</taxon>
    </lineage>
</organism>
<keyword evidence="3" id="KW-1185">Reference proteome</keyword>
<dbReference type="OrthoDB" id="7541204at2"/>
<sequence>MAEMSLNDVTARVQRLEDERAIRELKARYLRSCDLKDVEGVRDTLSPDGAVIDFEGFPRFDDRDAFVAVYREMGCAPGVFDIHHGANGVIEFDGADEARGRWSLLFHNVNLGPRLLTQMGVEYEDDYVRRDGRWWIAATRSRRTSFLQQAVDSEGRTTVTVMGEAPSGTAIGPAGD</sequence>
<name>A0A6I4TAN7_9SPHN</name>